<dbReference type="RefSeq" id="WP_160682014.1">
    <property type="nucleotide sequence ID" value="NZ_WTYW01000001.1"/>
</dbReference>
<evidence type="ECO:0000313" key="3">
    <source>
        <dbReference type="EMBL" id="MXO85632.1"/>
    </source>
</evidence>
<sequence length="77" mass="7479">MRLSKLALGLAASALAAAPIAAQSTSALDRASAPVEGESELFEGIGAGAIIAIIAGAGMAVLLLTDDDDDDEPISAG</sequence>
<keyword evidence="2" id="KW-0732">Signal</keyword>
<keyword evidence="4" id="KW-1185">Reference proteome</keyword>
<keyword evidence="1" id="KW-0812">Transmembrane</keyword>
<gene>
    <name evidence="3" type="ORF">GRI38_06265</name>
</gene>
<accession>A0A844ZEG0</accession>
<comment type="caution">
    <text evidence="3">The sequence shown here is derived from an EMBL/GenBank/DDBJ whole genome shotgun (WGS) entry which is preliminary data.</text>
</comment>
<dbReference type="EMBL" id="WTYW01000001">
    <property type="protein sequence ID" value="MXO85632.1"/>
    <property type="molecule type" value="Genomic_DNA"/>
</dbReference>
<dbReference type="AlphaFoldDB" id="A0A844ZEG0"/>
<keyword evidence="1" id="KW-0472">Membrane</keyword>
<evidence type="ECO:0000313" key="4">
    <source>
        <dbReference type="Proteomes" id="UP000433104"/>
    </source>
</evidence>
<dbReference type="Proteomes" id="UP000433104">
    <property type="component" value="Unassembled WGS sequence"/>
</dbReference>
<evidence type="ECO:0000256" key="2">
    <source>
        <dbReference type="SAM" id="SignalP"/>
    </source>
</evidence>
<reference evidence="3 4" key="1">
    <citation type="submission" date="2019-12" db="EMBL/GenBank/DDBJ databases">
        <title>Genomic-based taxomic classification of the family Erythrobacteraceae.</title>
        <authorList>
            <person name="Xu L."/>
        </authorList>
    </citation>
    <scope>NUCLEOTIDE SEQUENCE [LARGE SCALE GENOMIC DNA]</scope>
    <source>
        <strain evidence="3 4">MCCC 1A09962</strain>
    </source>
</reference>
<feature type="chain" id="PRO_5032284458" evidence="2">
    <location>
        <begin position="23"/>
        <end position="77"/>
    </location>
</feature>
<name>A0A844ZEG0_9SPHN</name>
<organism evidence="3 4">
    <name type="scientific">Parapontixanthobacter aurantiacus</name>
    <dbReference type="NCBI Taxonomy" id="1463599"/>
    <lineage>
        <taxon>Bacteria</taxon>
        <taxon>Pseudomonadati</taxon>
        <taxon>Pseudomonadota</taxon>
        <taxon>Alphaproteobacteria</taxon>
        <taxon>Sphingomonadales</taxon>
        <taxon>Erythrobacteraceae</taxon>
        <taxon>Parapontixanthobacter</taxon>
    </lineage>
</organism>
<evidence type="ECO:0000256" key="1">
    <source>
        <dbReference type="SAM" id="Phobius"/>
    </source>
</evidence>
<proteinExistence type="predicted"/>
<feature type="signal peptide" evidence="2">
    <location>
        <begin position="1"/>
        <end position="22"/>
    </location>
</feature>
<protein>
    <submittedName>
        <fullName evidence="3">Uncharacterized protein</fullName>
    </submittedName>
</protein>
<feature type="transmembrane region" description="Helical" evidence="1">
    <location>
        <begin position="46"/>
        <end position="65"/>
    </location>
</feature>
<keyword evidence="1" id="KW-1133">Transmembrane helix</keyword>